<dbReference type="GO" id="GO:0004312">
    <property type="term" value="F:fatty acid synthase activity"/>
    <property type="evidence" value="ECO:0007669"/>
    <property type="project" value="TreeGrafter"/>
</dbReference>
<evidence type="ECO:0000259" key="6">
    <source>
        <dbReference type="PROSITE" id="PS52004"/>
    </source>
</evidence>
<dbReference type="GO" id="GO:0031177">
    <property type="term" value="F:phosphopantetheine binding"/>
    <property type="evidence" value="ECO:0007669"/>
    <property type="project" value="InterPro"/>
</dbReference>
<dbReference type="InterPro" id="IPR018201">
    <property type="entry name" value="Ketoacyl_synth_AS"/>
</dbReference>
<keyword evidence="2" id="KW-0597">Phosphoprotein</keyword>
<accession>A0A841FTR7</accession>
<dbReference type="SUPFAM" id="SSF55048">
    <property type="entry name" value="Probable ACP-binding domain of malonyl-CoA ACP transacylase"/>
    <property type="match status" value="1"/>
</dbReference>
<dbReference type="InterPro" id="IPR050091">
    <property type="entry name" value="PKS_NRPS_Biosynth_Enz"/>
</dbReference>
<keyword evidence="3 7" id="KW-0808">Transferase</keyword>
<dbReference type="InterPro" id="IPR014030">
    <property type="entry name" value="Ketoacyl_synth_N"/>
</dbReference>
<dbReference type="InterPro" id="IPR006162">
    <property type="entry name" value="Ppantetheine_attach_site"/>
</dbReference>
<dbReference type="Pfam" id="PF00698">
    <property type="entry name" value="Acyl_transf_1"/>
    <property type="match status" value="1"/>
</dbReference>
<reference evidence="7 8" key="1">
    <citation type="submission" date="2020-08" db="EMBL/GenBank/DDBJ databases">
        <title>Genomic Encyclopedia of Type Strains, Phase IV (KMG-IV): sequencing the most valuable type-strain genomes for metagenomic binning, comparative biology and taxonomic classification.</title>
        <authorList>
            <person name="Goeker M."/>
        </authorList>
    </citation>
    <scope>NUCLEOTIDE SEQUENCE [LARGE SCALE GENOMIC DNA]</scope>
    <source>
        <strain evidence="7 8">YIM 65646</strain>
    </source>
</reference>
<dbReference type="SUPFAM" id="SSF47336">
    <property type="entry name" value="ACP-like"/>
    <property type="match status" value="1"/>
</dbReference>
<dbReference type="Gene3D" id="3.40.47.10">
    <property type="match status" value="1"/>
</dbReference>
<dbReference type="Proteomes" id="UP000548476">
    <property type="component" value="Unassembled WGS sequence"/>
</dbReference>
<dbReference type="InterPro" id="IPR001227">
    <property type="entry name" value="Ac_transferase_dom_sf"/>
</dbReference>
<evidence type="ECO:0000313" key="7">
    <source>
        <dbReference type="EMBL" id="MBB6038183.1"/>
    </source>
</evidence>
<organism evidence="7 8">
    <name type="scientific">Phytomonospora endophytica</name>
    <dbReference type="NCBI Taxonomy" id="714109"/>
    <lineage>
        <taxon>Bacteria</taxon>
        <taxon>Bacillati</taxon>
        <taxon>Actinomycetota</taxon>
        <taxon>Actinomycetes</taxon>
        <taxon>Micromonosporales</taxon>
        <taxon>Micromonosporaceae</taxon>
        <taxon>Phytomonospora</taxon>
    </lineage>
</organism>
<dbReference type="InterPro" id="IPR016036">
    <property type="entry name" value="Malonyl_transacylase_ACP-bd"/>
</dbReference>
<evidence type="ECO:0000256" key="4">
    <source>
        <dbReference type="SAM" id="MobiDB-lite"/>
    </source>
</evidence>
<evidence type="ECO:0000256" key="2">
    <source>
        <dbReference type="ARBA" id="ARBA00022553"/>
    </source>
</evidence>
<feature type="domain" description="Ketosynthase family 3 (KS3)" evidence="6">
    <location>
        <begin position="5"/>
        <end position="419"/>
    </location>
</feature>
<evidence type="ECO:0000313" key="8">
    <source>
        <dbReference type="Proteomes" id="UP000548476"/>
    </source>
</evidence>
<dbReference type="SMART" id="SM00827">
    <property type="entry name" value="PKS_AT"/>
    <property type="match status" value="1"/>
</dbReference>
<dbReference type="EMBL" id="JACHGT010000015">
    <property type="protein sequence ID" value="MBB6038183.1"/>
    <property type="molecule type" value="Genomic_DNA"/>
</dbReference>
<name>A0A841FTR7_9ACTN</name>
<dbReference type="InterPro" id="IPR029058">
    <property type="entry name" value="AB_hydrolase_fold"/>
</dbReference>
<dbReference type="InterPro" id="IPR020841">
    <property type="entry name" value="PKS_Beta-ketoAc_synthase_dom"/>
</dbReference>
<dbReference type="CDD" id="cd00833">
    <property type="entry name" value="PKS"/>
    <property type="match status" value="1"/>
</dbReference>
<dbReference type="Gene3D" id="3.40.366.10">
    <property type="entry name" value="Malonyl-Coenzyme A Acyl Carrier Protein, domain 2"/>
    <property type="match status" value="1"/>
</dbReference>
<feature type="domain" description="Carrier" evidence="5">
    <location>
        <begin position="893"/>
        <end position="968"/>
    </location>
</feature>
<dbReference type="Pfam" id="PF00550">
    <property type="entry name" value="PP-binding"/>
    <property type="match status" value="1"/>
</dbReference>
<dbReference type="SUPFAM" id="SSF52151">
    <property type="entry name" value="FabD/lysophospholipase-like"/>
    <property type="match status" value="1"/>
</dbReference>
<dbReference type="PANTHER" id="PTHR43775:SF37">
    <property type="entry name" value="SI:DKEY-61P9.11"/>
    <property type="match status" value="1"/>
</dbReference>
<dbReference type="SUPFAM" id="SSF53901">
    <property type="entry name" value="Thiolase-like"/>
    <property type="match status" value="1"/>
</dbReference>
<dbReference type="Pfam" id="PF22621">
    <property type="entry name" value="CurL-like_PKS_C"/>
    <property type="match status" value="1"/>
</dbReference>
<dbReference type="GO" id="GO:0006633">
    <property type="term" value="P:fatty acid biosynthetic process"/>
    <property type="evidence" value="ECO:0007669"/>
    <property type="project" value="InterPro"/>
</dbReference>
<dbReference type="InterPro" id="IPR016039">
    <property type="entry name" value="Thiolase-like"/>
</dbReference>
<dbReference type="InterPro" id="IPR036736">
    <property type="entry name" value="ACP-like_sf"/>
</dbReference>
<dbReference type="RefSeq" id="WP_184790976.1">
    <property type="nucleotide sequence ID" value="NZ_BONT01000047.1"/>
</dbReference>
<dbReference type="InterPro" id="IPR014043">
    <property type="entry name" value="Acyl_transferase_dom"/>
</dbReference>
<dbReference type="PROSITE" id="PS00012">
    <property type="entry name" value="PHOSPHOPANTETHEINE"/>
    <property type="match status" value="1"/>
</dbReference>
<dbReference type="Pfam" id="PF00109">
    <property type="entry name" value="ketoacyl-synt"/>
    <property type="match status" value="1"/>
</dbReference>
<feature type="region of interest" description="Disordered" evidence="4">
    <location>
        <begin position="869"/>
        <end position="896"/>
    </location>
</feature>
<dbReference type="SMART" id="SM00823">
    <property type="entry name" value="PKS_PP"/>
    <property type="match status" value="1"/>
</dbReference>
<dbReference type="GO" id="GO:0004315">
    <property type="term" value="F:3-oxoacyl-[acyl-carrier-protein] synthase activity"/>
    <property type="evidence" value="ECO:0007669"/>
    <property type="project" value="InterPro"/>
</dbReference>
<keyword evidence="1" id="KW-0596">Phosphopantetheine</keyword>
<gene>
    <name evidence="7" type="ORF">HNR73_006063</name>
</gene>
<sequence length="978" mass="103653">MTDETSYVAVVGMAGRFPGAADLDRFWANLAAGVESIEPLPAPPGASHQPAMGVLDDADRFDAGYFGYAPGEAMLIDPQHRLFMECAVEALEDAGEDPDRFGGPVGVYGGNSNSYYRETLRPYRDLIGSPSEFQLQLGSGSDFLTSRVAYQLGLRGPAVSVQTACSTSLVAVHQAVQALLAGECDMALAGGTSVHVPVYPGEYTEGGVLTADGHCRAFDAAASGVVSGMGVGIVVLKRLDDALADGNTIQAVLLGTAVNNDGRDKIGFTAPSVDGQAEVMRTALAVAGVDPDTVGYVEAHGTGTPLGDPIEVAALTAAYGRGTEREDVCWLGSVKTNIGHTDAAAGVAGLIKVVLALRERRLPPSLHFTTPNPGIDFANSPFKVNTWLRDWRTLGGAPRRAAVNALGLGGTNAHVLVEEPTRTAPTDPGRPWQLAVLSARSRSALAAAKVRLAEHLERHPDLDLADVAWTTQIGRRELPFRQSFVASDTWSLAKSLREPAPTGPVAEVSAGTRQLVMFFPGQGGQKVGMAADLYRHERRFREVFDEAAALFTPLLGLDLRQVVYPAAGREEAAVAELAAMTVSHAAIFSVEYALFRLWRHWGVTPDLVAGHSLGAIVAATAAGVFGLDDAVSVVAERSRLLQELPPGAMIAVPIPEPELAGDLHPELAIAAVNSPDQCVVTGPAARIDELAARLAAREVTVRRLHIPAAAHSTLIDPVLPGYTEFMASVRYRDPVLPLLSDRTGRALDAAEVRDPRYWAGHLRNTVRFGEVVSTVLGRERATVLEVGPGHTLSTLARRHPGFGPGHAAVASLPHPADDASDLAHLLGAAGALWELGHGVDWSGPHDGARRLRVPLPTYPFERTRFRVDPAADPPVAIEPPVTGDDDGDDAGEPPSTEAEAAVAASFERVLGVAVPGRRANFLDLGGDSLLATQLTAWIRRDYRVRVLVREFLKAPTVAELARLIDERAASATTERKES</sequence>
<dbReference type="Gene3D" id="3.30.70.250">
    <property type="entry name" value="Malonyl-CoA ACP transacylase, ACP-binding"/>
    <property type="match status" value="1"/>
</dbReference>
<evidence type="ECO:0000259" key="5">
    <source>
        <dbReference type="PROSITE" id="PS50075"/>
    </source>
</evidence>
<dbReference type="AlphaFoldDB" id="A0A841FTR7"/>
<dbReference type="InterPro" id="IPR020806">
    <property type="entry name" value="PKS_PP-bd"/>
</dbReference>
<keyword evidence="8" id="KW-1185">Reference proteome</keyword>
<dbReference type="PROSITE" id="PS50075">
    <property type="entry name" value="CARRIER"/>
    <property type="match status" value="1"/>
</dbReference>
<comment type="caution">
    <text evidence="7">The sequence shown here is derived from an EMBL/GenBank/DDBJ whole genome shotgun (WGS) entry which is preliminary data.</text>
</comment>
<dbReference type="InterPro" id="IPR016035">
    <property type="entry name" value="Acyl_Trfase/lysoPLipase"/>
</dbReference>
<dbReference type="Gene3D" id="3.30.70.3290">
    <property type="match status" value="1"/>
</dbReference>
<evidence type="ECO:0000256" key="3">
    <source>
        <dbReference type="ARBA" id="ARBA00022679"/>
    </source>
</evidence>
<dbReference type="PANTHER" id="PTHR43775">
    <property type="entry name" value="FATTY ACID SYNTHASE"/>
    <property type="match status" value="1"/>
</dbReference>
<dbReference type="InterPro" id="IPR014031">
    <property type="entry name" value="Ketoacyl_synth_C"/>
</dbReference>
<dbReference type="Gene3D" id="3.40.50.1820">
    <property type="entry name" value="alpha/beta hydrolase"/>
    <property type="match status" value="1"/>
</dbReference>
<proteinExistence type="predicted"/>
<protein>
    <submittedName>
        <fullName evidence="7">Acyl transferase domain-containing protein</fullName>
    </submittedName>
</protein>
<dbReference type="SMART" id="SM00825">
    <property type="entry name" value="PKS_KS"/>
    <property type="match status" value="1"/>
</dbReference>
<dbReference type="PROSITE" id="PS52004">
    <property type="entry name" value="KS3_2"/>
    <property type="match status" value="1"/>
</dbReference>
<dbReference type="PROSITE" id="PS00606">
    <property type="entry name" value="KS3_1"/>
    <property type="match status" value="1"/>
</dbReference>
<evidence type="ECO:0000256" key="1">
    <source>
        <dbReference type="ARBA" id="ARBA00022450"/>
    </source>
</evidence>
<dbReference type="InterPro" id="IPR009081">
    <property type="entry name" value="PP-bd_ACP"/>
</dbReference>
<dbReference type="Pfam" id="PF02801">
    <property type="entry name" value="Ketoacyl-synt_C"/>
    <property type="match status" value="1"/>
</dbReference>